<protein>
    <recommendedName>
        <fullName evidence="4">DUF3826 domain-containing protein</fullName>
    </recommendedName>
</protein>
<dbReference type="RefSeq" id="WP_184134377.1">
    <property type="nucleotide sequence ID" value="NZ_JACHKT010000016.1"/>
</dbReference>
<dbReference type="EMBL" id="JACHKT010000016">
    <property type="protein sequence ID" value="MBB6003760.1"/>
    <property type="molecule type" value="Genomic_DNA"/>
</dbReference>
<evidence type="ECO:0000313" key="2">
    <source>
        <dbReference type="EMBL" id="MBB6003760.1"/>
    </source>
</evidence>
<reference evidence="2 3" key="1">
    <citation type="submission" date="2020-08" db="EMBL/GenBank/DDBJ databases">
        <title>Functional genomics of gut bacteria from endangered species of beetles.</title>
        <authorList>
            <person name="Carlos-Shanley C."/>
        </authorList>
    </citation>
    <scope>NUCLEOTIDE SEQUENCE [LARGE SCALE GENOMIC DNA]</scope>
    <source>
        <strain evidence="2 3">S00070</strain>
    </source>
</reference>
<evidence type="ECO:0008006" key="4">
    <source>
        <dbReference type="Google" id="ProtNLM"/>
    </source>
</evidence>
<feature type="coiled-coil region" evidence="1">
    <location>
        <begin position="82"/>
        <end position="116"/>
    </location>
</feature>
<keyword evidence="1" id="KW-0175">Coiled coil</keyword>
<proteinExistence type="predicted"/>
<name>A0A841ETZ4_9BACT</name>
<keyword evidence="3" id="KW-1185">Reference proteome</keyword>
<evidence type="ECO:0000313" key="3">
    <source>
        <dbReference type="Proteomes" id="UP000524404"/>
    </source>
</evidence>
<dbReference type="Proteomes" id="UP000524404">
    <property type="component" value="Unassembled WGS sequence"/>
</dbReference>
<evidence type="ECO:0000256" key="1">
    <source>
        <dbReference type="SAM" id="Coils"/>
    </source>
</evidence>
<dbReference type="InterPro" id="IPR024284">
    <property type="entry name" value="DUF3826"/>
</dbReference>
<gene>
    <name evidence="2" type="ORF">HNP25_002419</name>
</gene>
<dbReference type="Pfam" id="PF12875">
    <property type="entry name" value="DUF3826"/>
    <property type="match status" value="1"/>
</dbReference>
<dbReference type="AlphaFoldDB" id="A0A841ETZ4"/>
<comment type="caution">
    <text evidence="2">The sequence shown here is derived from an EMBL/GenBank/DDBJ whole genome shotgun (WGS) entry which is preliminary data.</text>
</comment>
<sequence>MEKVAKKVLVLLILMIVSSKMLWAQDIQTKEQKEANYTKMITDRAAKIVTTLDISDAETSIKVRDIISKQYRDLSEIHDLRKEKLKIAKEKAKEDKEKSEAEVKQAEAEVELAMNKLHKNYLKNLSKELSEGQVEKVKDGMTYGVLPITYKGYQEMLPNLSEAQKTQILAYLTEAREHAMDAESSEKKHAWFGKYKGKINNYLSVAGIDMKKAGLEWEQRIAAAKAAKQN</sequence>
<accession>A0A841ETZ4</accession>
<organism evidence="2 3">
    <name type="scientific">Arcicella rosea</name>
    <dbReference type="NCBI Taxonomy" id="502909"/>
    <lineage>
        <taxon>Bacteria</taxon>
        <taxon>Pseudomonadati</taxon>
        <taxon>Bacteroidota</taxon>
        <taxon>Cytophagia</taxon>
        <taxon>Cytophagales</taxon>
        <taxon>Flectobacillaceae</taxon>
        <taxon>Arcicella</taxon>
    </lineage>
</organism>